<dbReference type="EMBL" id="JAABLQ010000001">
    <property type="protein sequence ID" value="NBN79284.1"/>
    <property type="molecule type" value="Genomic_DNA"/>
</dbReference>
<dbReference type="NCBIfam" id="NF047331">
    <property type="entry name" value="phage_HTJ"/>
    <property type="match status" value="1"/>
</dbReference>
<organism evidence="1 2">
    <name type="scientific">Pannonibacter tanglangensis</name>
    <dbReference type="NCBI Taxonomy" id="2750084"/>
    <lineage>
        <taxon>Bacteria</taxon>
        <taxon>Pseudomonadati</taxon>
        <taxon>Pseudomonadota</taxon>
        <taxon>Alphaproteobacteria</taxon>
        <taxon>Hyphomicrobiales</taxon>
        <taxon>Stappiaceae</taxon>
        <taxon>Pannonibacter</taxon>
    </lineage>
</organism>
<evidence type="ECO:0000313" key="2">
    <source>
        <dbReference type="Proteomes" id="UP000586722"/>
    </source>
</evidence>
<gene>
    <name evidence="1" type="ORF">GWI72_13485</name>
</gene>
<dbReference type="RefSeq" id="WP_161708909.1">
    <property type="nucleotide sequence ID" value="NZ_JAABLQ010000001.1"/>
</dbReference>
<protein>
    <submittedName>
        <fullName evidence="1">Uncharacterized protein</fullName>
    </submittedName>
</protein>
<comment type="caution">
    <text evidence="1">The sequence shown here is derived from an EMBL/GenBank/DDBJ whole genome shotgun (WGS) entry which is preliminary data.</text>
</comment>
<name>A0A7X5F691_9HYPH</name>
<dbReference type="AlphaFoldDB" id="A0A7X5F691"/>
<dbReference type="Proteomes" id="UP000586722">
    <property type="component" value="Unassembled WGS sequence"/>
</dbReference>
<accession>A0A7X5F691</accession>
<reference evidence="2" key="1">
    <citation type="submission" date="2020-01" db="EMBL/GenBank/DDBJ databases">
        <authorList>
            <person name="Fang Y."/>
            <person name="Sun R."/>
            <person name="Nie L."/>
            <person name="He J."/>
            <person name="Hao L."/>
            <person name="Wang L."/>
            <person name="Su S."/>
            <person name="Lv E."/>
            <person name="Zhang Z."/>
            <person name="Xie R."/>
            <person name="Liu H."/>
        </authorList>
    </citation>
    <scope>NUCLEOTIDE SEQUENCE [LARGE SCALE GENOMIC DNA]</scope>
    <source>
        <strain evidence="2">XCT-53</strain>
    </source>
</reference>
<evidence type="ECO:0000313" key="1">
    <source>
        <dbReference type="EMBL" id="NBN79284.1"/>
    </source>
</evidence>
<sequence length="70" mass="7710">MTSQAELQAHLDTLRALRARGVRKVAVDGEEVEYRSDAELAAAIADIEHRLATLTAPRARIFSPKCTKGY</sequence>
<keyword evidence="2" id="KW-1185">Reference proteome</keyword>
<proteinExistence type="predicted"/>